<dbReference type="UniPathway" id="UPA00253">
    <property type="reaction ID" value="UER00334"/>
</dbReference>
<keyword evidence="9" id="KW-0677">Repeat</keyword>
<dbReference type="Pfam" id="PF10428">
    <property type="entry name" value="SOG2"/>
    <property type="match status" value="1"/>
</dbReference>
<dbReference type="CDD" id="cd07570">
    <property type="entry name" value="GAT_Gln-NAD-synth"/>
    <property type="match status" value="1"/>
</dbReference>
<feature type="region of interest" description="Disordered" evidence="16">
    <location>
        <begin position="1901"/>
        <end position="1988"/>
    </location>
</feature>
<dbReference type="Gene3D" id="3.40.140.10">
    <property type="entry name" value="Cytidine Deaminase, domain 2"/>
    <property type="match status" value="1"/>
</dbReference>
<evidence type="ECO:0000256" key="14">
    <source>
        <dbReference type="ARBA" id="ARBA00030681"/>
    </source>
</evidence>
<dbReference type="OrthoDB" id="2020662at2759"/>
<dbReference type="InterPro" id="IPR058535">
    <property type="entry name" value="MafB19-deam"/>
</dbReference>
<dbReference type="SUPFAM" id="SSF49329">
    <property type="entry name" value="Cu,Zn superoxide dismutase-like"/>
    <property type="match status" value="1"/>
</dbReference>
<dbReference type="Gene3D" id="3.60.110.10">
    <property type="entry name" value="Carbon-nitrogen hydrolase"/>
    <property type="match status" value="1"/>
</dbReference>
<dbReference type="NCBIfam" id="TIGR00552">
    <property type="entry name" value="nadE"/>
    <property type="match status" value="1"/>
</dbReference>
<sequence>MSDTDFVTIFQTPLHCKTCIETVDDALKDVSGVKNVDVDLQAQRIAVKGSAPPSAIVKALSNIGKDAIIRGSGKPDSAAVCILESFQPQDLDKPVKGLARIVEVARDQVVVDLTVNGVKRGFYYPLIRSTGDLSRGPLSTGSILQKLAQFEACDFDETELKSEERESAEVFAGHTFISANLSVKDLIGRNSPSTEKDFHYFEIRRVLLELKESLTSKRSLLINISSFPDSTTLSSVLLVLQEILLELNSYIERLLLADNKMEHLPDELLNVCDDRLKVLDLHSNDLHEFPVMICTCFSRLEFLDVSSNRLKGLPHQVSLLADLRVLHLSNNNFSYLPPTLGELISLERLTVSGNPLVIPSQQTFQSLEKDTNRLKAYLLSNSVILEQNINQQVNKLKPTSLSAMRSRSVSDTRSKSSKASRRMGLIINKAKNPNSKDVLHKSDEPNNTSDFNHLKSHLDGQEAQLPMKVSSPSRTRLRQNTMIEINDMLQQPELSDTEYKSGAYFRRLSTLQEIPYGDVGKDLAKVDRLSEITKAPELLTTSSPNKKSFWDDINAFLKAIIQTFSSVKLIMKDAPILNEVRQSMANLTRATKELTILLEASSYSSFSDANQATSVAWNNSHTNLAHYGNLSAPVRTPLVATVGAAAAQAIMPGNDGQSSSFFPPMAGEPTATNSGTTTDHNYFTYTDLLNEEDFKLLHDAVLTYLVAVIPNQESLSPQSQYRLTQRFDELISNPENGNAGYGHGKEFRHDNSVLKKDGCSVKSQPQVQILGQGTFAADEPGNENGEDIVLTHPSHTTFHSDPLTPEQIQIEKRTRFYRWHIDSALYDLSPPKVTTLLGIKVPPATQMQTIDYEDGSGDKLKILQGATCFVSGNEAFERLSESEKEFALNSVVEYAPHPYIFISPAKATKDGLTMVSEGKETPLAELPEWEEGKVKKLPMVWTNPVTKKHHLQVHGCCLYKIHTKQNGRVVSLGLEDARCTGVDINLRDLESLRTQEMGQFTTLATCNLNQWALDFEGNRDRIIRSIEIAKERHAKLRVGPELEITGYGCLDHFDENDVFNNSWHIYGEILKHPSTSNIILDIGMPVLHKSNRYNCRMISYNGQLLLIRPKLYLANNGNYREMRYFSPWLRPRHHEKFQLPECIKSITGQSEVPIGDCVIQTDDTRIGAETCEELFTPQSPHISMALDGVEIFTNSSGSHHELRKLDTRLELISEATKKCGGVYLYANQRGCDGDRLYYDGCACIIVNGKMVAQGSQFSLKDVEVVTATIDLDDVRAYRNQKSAALQSVAQSTAYHSIPTHFKIASNTDVLNSEVRASEQLGIKYHAPEEEIALGPACWLWDYLRRSRTGGFFLPLSGGIDSCATAVIVHSMCRLVSSEIEDGNEQVLDDLRALTHDEGLNSVTAQEVASKLFYTSFMGTSNSSLETRERARDLALEIGSNHVDLNMDSLVSAVIKVFEVATGRRPIFKVFGGSQTENLALQNIQARLRMVLSYLFAQLLPWTKNRVGGLLVLGSANVDECLRGYLTKYDCSSADINPIGGISKTDLKKFISWASAKFSLPILHKFLEATPTAELEPITENYVQSDEIDMGMSYLELSRFGKLRKVENCGPESMFVKLYHEWSQPPFNYSAATIADKVKRFWFFYAVNRHKMTTMTPSYHAEQYSPDDNRFDLRPFLINPRFPLASKNIDQLLCDVSQDQVEKFFSRLVLYVTVEPCVMCALALQQMGIKEVYFGAANDRFGGNGSVFKIQTASCGPSYKSFGGLMRVEAIHLLRCFYVQENETAPTPKIKKNKAIEGKEFPPNLPFDRFLSESEFSSCYGTARTAEFYPGPRDGIEITPVFEHGYIFKDLIDVSDVEGIPGVRSLYPKVPAVKWVTEYEYTTVTVGYDAYTAYLASASASKNVEAGPTAVTDQSTAEPENTEAPEPQVTEAPKTTELPQTSTTPQTTEKPSTLSIATSIKSQTPTSTEPASTTSDSSEPSGATFSGEGTYYDPEMGACGKVNSADEMIVAISHELYDEYTPNGNPNKNTLCGKKIKASYEGKSVEVSIVDRCVGCAHDDLDLSPAAFEKIADKDLGRINLTWDSDDDFSDHDSGVDLRDEPLLPDTEGMAKRTRLKKVNNGKQGASGGYAWEDEYQRTWDIVKNDEDGEQSLENLVQQMIESRKKKIMRNPATPFQRGIIRTLIVVIDGSLAMLEKDLRPTRFSAMLSYLLEFINEFFDQNPISQLGIVMMRNGMAHLVSETHSSKRASKSKL</sequence>
<comment type="cofactor">
    <cofactor evidence="1">
        <name>Cu(2+)</name>
        <dbReference type="ChEBI" id="CHEBI:29036"/>
    </cofactor>
</comment>
<dbReference type="Gene3D" id="3.30.70.100">
    <property type="match status" value="1"/>
</dbReference>
<evidence type="ECO:0000259" key="18">
    <source>
        <dbReference type="PROSITE" id="PS50846"/>
    </source>
</evidence>
<dbReference type="InterPro" id="IPR014445">
    <property type="entry name" value="Gln-dep_NAD_synthase"/>
</dbReference>
<dbReference type="Gene3D" id="3.80.10.10">
    <property type="entry name" value="Ribonuclease Inhibitor"/>
    <property type="match status" value="1"/>
</dbReference>
<dbReference type="SUPFAM" id="SSF55008">
    <property type="entry name" value="HMA, heavy metal-associated domain"/>
    <property type="match status" value="1"/>
</dbReference>
<gene>
    <name evidence="19" type="ORF">C7M61_003700</name>
</gene>
<dbReference type="InterPro" id="IPR003819">
    <property type="entry name" value="TauD/TfdA-like"/>
</dbReference>
<dbReference type="GO" id="GO:0003952">
    <property type="term" value="F:NAD+ synthase (glutamine-hydrolyzing) activity"/>
    <property type="evidence" value="ECO:0007669"/>
    <property type="project" value="UniProtKB-EC"/>
</dbReference>
<dbReference type="Gene3D" id="2.60.40.200">
    <property type="entry name" value="Superoxide dismutase, copper/zinc binding domain"/>
    <property type="match status" value="1"/>
</dbReference>
<dbReference type="PANTHER" id="PTHR23090">
    <property type="entry name" value="NH 3 /GLUTAMINE-DEPENDENT NAD + SYNTHETASE"/>
    <property type="match status" value="1"/>
</dbReference>
<evidence type="ECO:0000256" key="8">
    <source>
        <dbReference type="ARBA" id="ARBA00022614"/>
    </source>
</evidence>
<dbReference type="Pfam" id="PF14437">
    <property type="entry name" value="MafB19-deam"/>
    <property type="match status" value="1"/>
</dbReference>
<dbReference type="GO" id="GO:0002100">
    <property type="term" value="P:tRNA wobble adenosine to inosine editing"/>
    <property type="evidence" value="ECO:0007669"/>
    <property type="project" value="InterPro"/>
</dbReference>
<evidence type="ECO:0000256" key="3">
    <source>
        <dbReference type="ARBA" id="ARBA00007145"/>
    </source>
</evidence>
<dbReference type="EMBL" id="PYFQ01000010">
    <property type="protein sequence ID" value="PSK36836.1"/>
    <property type="molecule type" value="Genomic_DNA"/>
</dbReference>
<evidence type="ECO:0000313" key="20">
    <source>
        <dbReference type="Proteomes" id="UP000241107"/>
    </source>
</evidence>
<evidence type="ECO:0000259" key="17">
    <source>
        <dbReference type="PROSITE" id="PS50263"/>
    </source>
</evidence>
<keyword evidence="7" id="KW-0436">Ligase</keyword>
<dbReference type="InterPro" id="IPR036423">
    <property type="entry name" value="SOD-like_Cu/Zn_dom_sf"/>
</dbReference>
<dbReference type="SUPFAM" id="SSF56317">
    <property type="entry name" value="Carbon-nitrogen hydrolase"/>
    <property type="match status" value="1"/>
</dbReference>
<comment type="pathway">
    <text evidence="2">Cofactor biosynthesis; NAD(+) biosynthesis; NAD(+) from deamido-NAD(+) (L-Gln route): step 1/1.</text>
</comment>
<dbReference type="GO" id="GO:0006801">
    <property type="term" value="P:superoxide metabolic process"/>
    <property type="evidence" value="ECO:0007669"/>
    <property type="project" value="InterPro"/>
</dbReference>
<dbReference type="CDD" id="cd00553">
    <property type="entry name" value="NAD_synthase"/>
    <property type="match status" value="1"/>
</dbReference>
<dbReference type="PROSITE" id="PS50263">
    <property type="entry name" value="CN_HYDROLASE"/>
    <property type="match status" value="1"/>
</dbReference>
<dbReference type="PROSITE" id="PS50846">
    <property type="entry name" value="HMA_2"/>
    <property type="match status" value="1"/>
</dbReference>
<keyword evidence="12" id="KW-0560">Oxidoreductase</keyword>
<evidence type="ECO:0000256" key="6">
    <source>
        <dbReference type="ARBA" id="ARBA00016103"/>
    </source>
</evidence>
<dbReference type="InterPro" id="IPR036908">
    <property type="entry name" value="RlpA-like_sf"/>
</dbReference>
<accession>A0A2P7YLK0</accession>
<dbReference type="InterPro" id="IPR032675">
    <property type="entry name" value="LRR_dom_sf"/>
</dbReference>
<dbReference type="InterPro" id="IPR001611">
    <property type="entry name" value="Leu-rich_rpt"/>
</dbReference>
<protein>
    <recommendedName>
        <fullName evidence="6">Superoxide dismutase 1 copper chaperone</fullName>
        <ecNumber evidence="5">6.3.5.1</ecNumber>
    </recommendedName>
    <alternativeName>
        <fullName evidence="14">NAD(+) synthase [glutamine-hydrolyzing]</fullName>
    </alternativeName>
</protein>
<name>A0A2P7YLK0_9ASCO</name>
<feature type="compositionally biased region" description="Polar residues" evidence="16">
    <location>
        <begin position="1936"/>
        <end position="1960"/>
    </location>
</feature>
<comment type="similarity">
    <text evidence="4">Belongs to the CCS1 family.</text>
</comment>
<evidence type="ECO:0000256" key="15">
    <source>
        <dbReference type="ARBA" id="ARBA00052340"/>
    </source>
</evidence>
<feature type="region of interest" description="Disordered" evidence="16">
    <location>
        <begin position="434"/>
        <end position="453"/>
    </location>
</feature>
<dbReference type="Pfam" id="PF04056">
    <property type="entry name" value="Ssl1"/>
    <property type="match status" value="1"/>
</dbReference>
<dbReference type="InterPro" id="IPR036526">
    <property type="entry name" value="C-N_Hydrolase_sf"/>
</dbReference>
<dbReference type="HAMAP" id="MF_02090">
    <property type="entry name" value="NadE_glutamine_dep"/>
    <property type="match status" value="1"/>
</dbReference>
<evidence type="ECO:0000256" key="2">
    <source>
        <dbReference type="ARBA" id="ARBA00005188"/>
    </source>
</evidence>
<dbReference type="CDD" id="cd00371">
    <property type="entry name" value="HMA"/>
    <property type="match status" value="1"/>
</dbReference>
<dbReference type="InterPro" id="IPR007198">
    <property type="entry name" value="Ssl1-like"/>
</dbReference>
<evidence type="ECO:0000256" key="5">
    <source>
        <dbReference type="ARBA" id="ARBA00012743"/>
    </source>
</evidence>
<dbReference type="GO" id="GO:0008251">
    <property type="term" value="F:tRNA-specific adenosine deaminase activity"/>
    <property type="evidence" value="ECO:0007669"/>
    <property type="project" value="InterPro"/>
</dbReference>
<dbReference type="Gene3D" id="3.40.50.410">
    <property type="entry name" value="von Willebrand factor, type A domain"/>
    <property type="match status" value="1"/>
</dbReference>
<dbReference type="SMART" id="SM00369">
    <property type="entry name" value="LRR_TYP"/>
    <property type="match status" value="3"/>
</dbReference>
<evidence type="ECO:0000256" key="1">
    <source>
        <dbReference type="ARBA" id="ARBA00001973"/>
    </source>
</evidence>
<reference evidence="19 20" key="1">
    <citation type="submission" date="2018-03" db="EMBL/GenBank/DDBJ databases">
        <title>Candida pseudohaemulonii genome assembly and annotation.</title>
        <authorList>
            <person name="Munoz J.F."/>
            <person name="Gade L.G."/>
            <person name="Chow N.A."/>
            <person name="Litvintseva A.P."/>
            <person name="Loparev V.N."/>
            <person name="Cuomo C.A."/>
        </authorList>
    </citation>
    <scope>NUCLEOTIDE SEQUENCE [LARGE SCALE GENOMIC DNA]</scope>
    <source>
        <strain evidence="19 20">B12108</strain>
    </source>
</reference>
<dbReference type="InterPro" id="IPR003694">
    <property type="entry name" value="NAD_synthase"/>
</dbReference>
<dbReference type="InterPro" id="IPR019487">
    <property type="entry name" value="RAM_signalling_pathway_SOG2"/>
</dbReference>
<evidence type="ECO:0000256" key="4">
    <source>
        <dbReference type="ARBA" id="ARBA00010636"/>
    </source>
</evidence>
<evidence type="ECO:0000256" key="7">
    <source>
        <dbReference type="ARBA" id="ARBA00022598"/>
    </source>
</evidence>
<feature type="compositionally biased region" description="Low complexity" evidence="16">
    <location>
        <begin position="1961"/>
        <end position="1980"/>
    </location>
</feature>
<dbReference type="VEuPathDB" id="FungiDB:C7M61_003700"/>
<feature type="domain" description="HMA" evidence="18">
    <location>
        <begin position="5"/>
        <end position="68"/>
    </location>
</feature>
<dbReference type="FunFam" id="3.60.110.10:FF:000003">
    <property type="entry name" value="Glutamine-dependent NAD(+) synthetase"/>
    <property type="match status" value="1"/>
</dbReference>
<keyword evidence="10" id="KW-0547">Nucleotide-binding</keyword>
<dbReference type="InterPro" id="IPR006121">
    <property type="entry name" value="HMA_dom"/>
</dbReference>
<dbReference type="GO" id="GO:0009435">
    <property type="term" value="P:NAD+ biosynthetic process"/>
    <property type="evidence" value="ECO:0007669"/>
    <property type="project" value="UniProtKB-UniPathway"/>
</dbReference>
<dbReference type="InterPro" id="IPR003010">
    <property type="entry name" value="C-N_Hydrolase"/>
</dbReference>
<feature type="domain" description="CN hydrolase" evidence="17">
    <location>
        <begin position="1001"/>
        <end position="1271"/>
    </location>
</feature>
<dbReference type="Gene3D" id="3.40.50.620">
    <property type="entry name" value="HUPs"/>
    <property type="match status" value="1"/>
</dbReference>
<dbReference type="SUPFAM" id="SSF53927">
    <property type="entry name" value="Cytidine deaminase-like"/>
    <property type="match status" value="1"/>
</dbReference>
<evidence type="ECO:0000256" key="10">
    <source>
        <dbReference type="ARBA" id="ARBA00022741"/>
    </source>
</evidence>
<evidence type="ECO:0000256" key="13">
    <source>
        <dbReference type="ARBA" id="ARBA00023027"/>
    </source>
</evidence>
<dbReference type="PANTHER" id="PTHR23090:SF9">
    <property type="entry name" value="GLUTAMINE-DEPENDENT NAD(+) SYNTHETASE"/>
    <property type="match status" value="1"/>
</dbReference>
<dbReference type="GO" id="GO:0005737">
    <property type="term" value="C:cytoplasm"/>
    <property type="evidence" value="ECO:0007669"/>
    <property type="project" value="InterPro"/>
</dbReference>
<keyword evidence="13" id="KW-0520">NAD</keyword>
<evidence type="ECO:0000313" key="19">
    <source>
        <dbReference type="EMBL" id="PSK36836.1"/>
    </source>
</evidence>
<dbReference type="InterPro" id="IPR003591">
    <property type="entry name" value="Leu-rich_rpt_typical-subtyp"/>
</dbReference>
<dbReference type="Pfam" id="PF02540">
    <property type="entry name" value="NAD_synthase"/>
    <property type="match status" value="1"/>
</dbReference>
<evidence type="ECO:0000256" key="11">
    <source>
        <dbReference type="ARBA" id="ARBA00022840"/>
    </source>
</evidence>
<dbReference type="Pfam" id="PF03330">
    <property type="entry name" value="DPBB_1"/>
    <property type="match status" value="1"/>
</dbReference>
<feature type="region of interest" description="Disordered" evidence="16">
    <location>
        <begin position="400"/>
        <end position="420"/>
    </location>
</feature>
<dbReference type="InterPro" id="IPR016193">
    <property type="entry name" value="Cytidine_deaminase-like"/>
</dbReference>
<comment type="catalytic activity">
    <reaction evidence="15">
        <text>deamido-NAD(+) + L-glutamine + ATP + H2O = L-glutamate + AMP + diphosphate + NAD(+) + H(+)</text>
        <dbReference type="Rhea" id="RHEA:24384"/>
        <dbReference type="ChEBI" id="CHEBI:15377"/>
        <dbReference type="ChEBI" id="CHEBI:15378"/>
        <dbReference type="ChEBI" id="CHEBI:29985"/>
        <dbReference type="ChEBI" id="CHEBI:30616"/>
        <dbReference type="ChEBI" id="CHEBI:33019"/>
        <dbReference type="ChEBI" id="CHEBI:57540"/>
        <dbReference type="ChEBI" id="CHEBI:58359"/>
        <dbReference type="ChEBI" id="CHEBI:58437"/>
        <dbReference type="ChEBI" id="CHEBI:456215"/>
        <dbReference type="EC" id="6.3.5.1"/>
    </reaction>
</comment>
<dbReference type="GO" id="GO:0016491">
    <property type="term" value="F:oxidoreductase activity"/>
    <property type="evidence" value="ECO:0007669"/>
    <property type="project" value="UniProtKB-KW"/>
</dbReference>
<dbReference type="Gene3D" id="2.40.40.10">
    <property type="entry name" value="RlpA-like domain"/>
    <property type="match status" value="1"/>
</dbReference>
<dbReference type="SUPFAM" id="SSF52075">
    <property type="entry name" value="Outer arm dynein light chain 1"/>
    <property type="match status" value="1"/>
</dbReference>
<dbReference type="CDD" id="cd22191">
    <property type="entry name" value="DPBB_RlpA_EXP_N-like"/>
    <property type="match status" value="1"/>
</dbReference>
<dbReference type="InterPro" id="IPR014729">
    <property type="entry name" value="Rossmann-like_a/b/a_fold"/>
</dbReference>
<dbReference type="Pfam" id="PF13855">
    <property type="entry name" value="LRR_8"/>
    <property type="match status" value="1"/>
</dbReference>
<dbReference type="InterPro" id="IPR042098">
    <property type="entry name" value="TauD-like_sf"/>
</dbReference>
<dbReference type="Pfam" id="PF00795">
    <property type="entry name" value="CN_hydrolase"/>
    <property type="match status" value="1"/>
</dbReference>
<dbReference type="PROSITE" id="PS51450">
    <property type="entry name" value="LRR"/>
    <property type="match status" value="1"/>
</dbReference>
<dbReference type="InterPro" id="IPR036465">
    <property type="entry name" value="vWFA_dom_sf"/>
</dbReference>
<dbReference type="Gene3D" id="3.60.130.10">
    <property type="entry name" value="Clavaminate synthase-like"/>
    <property type="match status" value="1"/>
</dbReference>
<dbReference type="Proteomes" id="UP000241107">
    <property type="component" value="Unassembled WGS sequence"/>
</dbReference>
<dbReference type="InterPro" id="IPR022310">
    <property type="entry name" value="NAD/GMP_synthase"/>
</dbReference>
<keyword evidence="11" id="KW-0067">ATP-binding</keyword>
<evidence type="ECO:0000256" key="9">
    <source>
        <dbReference type="ARBA" id="ARBA00022737"/>
    </source>
</evidence>
<dbReference type="SUPFAM" id="SSF50685">
    <property type="entry name" value="Barwin-like endoglucanases"/>
    <property type="match status" value="1"/>
</dbReference>
<keyword evidence="20" id="KW-1185">Reference proteome</keyword>
<dbReference type="GO" id="GO:0046872">
    <property type="term" value="F:metal ion binding"/>
    <property type="evidence" value="ECO:0007669"/>
    <property type="project" value="InterPro"/>
</dbReference>
<feature type="compositionally biased region" description="Low complexity" evidence="16">
    <location>
        <begin position="1915"/>
        <end position="1926"/>
    </location>
</feature>
<dbReference type="Pfam" id="PF02668">
    <property type="entry name" value="TauD"/>
    <property type="match status" value="1"/>
</dbReference>
<organism evidence="19 20">
    <name type="scientific">Candidozyma pseudohaemuli</name>
    <dbReference type="NCBI Taxonomy" id="418784"/>
    <lineage>
        <taxon>Eukaryota</taxon>
        <taxon>Fungi</taxon>
        <taxon>Dikarya</taxon>
        <taxon>Ascomycota</taxon>
        <taxon>Saccharomycotina</taxon>
        <taxon>Pichiomycetes</taxon>
        <taxon>Metschnikowiaceae</taxon>
        <taxon>Candidozyma</taxon>
    </lineage>
</organism>
<proteinExistence type="inferred from homology"/>
<dbReference type="InterPro" id="IPR009009">
    <property type="entry name" value="RlpA-like_DPBB"/>
</dbReference>
<dbReference type="RefSeq" id="XP_024712709.1">
    <property type="nucleotide sequence ID" value="XM_024859035.1"/>
</dbReference>
<dbReference type="GeneID" id="36567088"/>
<dbReference type="SUPFAM" id="SSF52402">
    <property type="entry name" value="Adenine nucleotide alpha hydrolases-like"/>
    <property type="match status" value="1"/>
</dbReference>
<dbReference type="GO" id="GO:0005524">
    <property type="term" value="F:ATP binding"/>
    <property type="evidence" value="ECO:0007669"/>
    <property type="project" value="UniProtKB-KW"/>
</dbReference>
<dbReference type="Pfam" id="PF00403">
    <property type="entry name" value="HMA"/>
    <property type="match status" value="1"/>
</dbReference>
<dbReference type="InterPro" id="IPR036163">
    <property type="entry name" value="HMA_dom_sf"/>
</dbReference>
<comment type="similarity">
    <text evidence="3">In the C-terminal section; belongs to the NAD synthetase family.</text>
</comment>
<dbReference type="EC" id="6.3.5.1" evidence="5"/>
<evidence type="ECO:0000256" key="16">
    <source>
        <dbReference type="SAM" id="MobiDB-lite"/>
    </source>
</evidence>
<dbReference type="FunFam" id="3.40.50.620:FF:000036">
    <property type="entry name" value="Glutamine-dependent NAD(+) synthetase"/>
    <property type="match status" value="1"/>
</dbReference>
<dbReference type="SMR" id="A0A2P7YLK0"/>
<dbReference type="GO" id="GO:0004359">
    <property type="term" value="F:glutaminase activity"/>
    <property type="evidence" value="ECO:0007669"/>
    <property type="project" value="InterPro"/>
</dbReference>
<keyword evidence="8" id="KW-0433">Leucine-rich repeat</keyword>
<evidence type="ECO:0000256" key="12">
    <source>
        <dbReference type="ARBA" id="ARBA00023002"/>
    </source>
</evidence>
<comment type="caution">
    <text evidence="19">The sequence shown here is derived from an EMBL/GenBank/DDBJ whole genome shotgun (WGS) entry which is preliminary data.</text>
</comment>
<dbReference type="STRING" id="418784.A0A2P7YLK0"/>
<dbReference type="SUPFAM" id="SSF51197">
    <property type="entry name" value="Clavaminate synthase-like"/>
    <property type="match status" value="1"/>
</dbReference>